<keyword evidence="2" id="KW-1185">Reference proteome</keyword>
<dbReference type="Proteomes" id="UP000030700">
    <property type="component" value="Unassembled WGS sequence"/>
</dbReference>
<evidence type="ECO:0008006" key="3">
    <source>
        <dbReference type="Google" id="ProtNLM"/>
    </source>
</evidence>
<evidence type="ECO:0000313" key="2">
    <source>
        <dbReference type="Proteomes" id="UP000030700"/>
    </source>
</evidence>
<dbReference type="InterPro" id="IPR011009">
    <property type="entry name" value="Kinase-like_dom_sf"/>
</dbReference>
<sequence length="569" mass="63944">MGALTVWVRGKGKVQLSEDHDYLADGGEGRIFSKSGVIYKIYLDPTRMIPEAKLAELAQLDHPQIVRPKDVLLDANNTIIGFTMDRVEGIELCRLFNTVFLQANNVAPDALMKLVERMQEVTHFIHQKGFLIVDGNELNYLVGQHDYALPFFIDVNSYQTPHFPASAINVLFQDPHSPTFSTLTDWHTFAIVACKIFVGVHPFKGTHPDFGKGDVLERMKANVSIFNADTRLPAAARDFSYIPSAYRDWFVRLFEKGERVPPPYIAGLLKVIQVKIDVVQSTGNFLINLIRAYDSEIVSHHSAFGKHLVVTKQAAHVEKVAYRLPNFRGSIMLAPKSLTPLFASVREGDQMLEIADASGKPLDLHLKANRGCFVADNTLYAVHNGDLTEIAIHELNNRPVASVANTWHIMPQASKVFDGLIFQTVLGKSFVVIPYRLNNHGFCAIRQIPELDDYRIVDGKHDARVCMLIGVKNHAYHRLILRFSENYEQYDLRTVEDIDYSDINFVTLASGVVVSLDEQGVIEIFSSRIHSSGVKRIQDPAIRPDMRLSKDSASALFARGDRLYSLKMV</sequence>
<dbReference type="Gene3D" id="3.30.200.20">
    <property type="entry name" value="Phosphorylase Kinase, domain 1"/>
    <property type="match status" value="1"/>
</dbReference>
<reference evidence="1 2" key="1">
    <citation type="journal article" date="2015" name="PeerJ">
        <title>First genomic representation of candidate bacterial phylum KSB3 points to enhanced environmental sensing as a trigger of wastewater bulking.</title>
        <authorList>
            <person name="Sekiguchi Y."/>
            <person name="Ohashi A."/>
            <person name="Parks D.H."/>
            <person name="Yamauchi T."/>
            <person name="Tyson G.W."/>
            <person name="Hugenholtz P."/>
        </authorList>
    </citation>
    <scope>NUCLEOTIDE SEQUENCE [LARGE SCALE GENOMIC DNA]</scope>
</reference>
<organism evidence="1 2">
    <name type="scientific">Candidatus Moduliflexus flocculans</name>
    <dbReference type="NCBI Taxonomy" id="1499966"/>
    <lineage>
        <taxon>Bacteria</taxon>
        <taxon>Candidatus Moduliflexota</taxon>
        <taxon>Candidatus Moduliflexia</taxon>
        <taxon>Candidatus Moduliflexales</taxon>
        <taxon>Candidatus Moduliflexaceae</taxon>
    </lineage>
</organism>
<proteinExistence type="predicted"/>
<gene>
    <name evidence="1" type="ORF">U14_02810</name>
</gene>
<protein>
    <recommendedName>
        <fullName evidence="3">Protein kinase domain-containing protein</fullName>
    </recommendedName>
</protein>
<dbReference type="STRING" id="1499966.U14_02810"/>
<dbReference type="HOGENOM" id="CLU_489726_0_0_0"/>
<dbReference type="EMBL" id="DF820457">
    <property type="protein sequence ID" value="GAK51565.1"/>
    <property type="molecule type" value="Genomic_DNA"/>
</dbReference>
<accession>A0A081BME9</accession>
<name>A0A081BME9_9BACT</name>
<evidence type="ECO:0000313" key="1">
    <source>
        <dbReference type="EMBL" id="GAK51565.1"/>
    </source>
</evidence>
<dbReference type="SUPFAM" id="SSF56112">
    <property type="entry name" value="Protein kinase-like (PK-like)"/>
    <property type="match status" value="1"/>
</dbReference>
<dbReference type="AlphaFoldDB" id="A0A081BME9"/>
<dbReference type="Gene3D" id="1.10.510.10">
    <property type="entry name" value="Transferase(Phosphotransferase) domain 1"/>
    <property type="match status" value="1"/>
</dbReference>